<evidence type="ECO:0000313" key="2">
    <source>
        <dbReference type="EMBL" id="APW99639.1"/>
    </source>
</evidence>
<dbReference type="KEGG" id="hlc:CHINAEXTREME18505"/>
<evidence type="ECO:0000313" key="3">
    <source>
        <dbReference type="EMBL" id="EMA35574.1"/>
    </source>
</evidence>
<dbReference type="InterPro" id="IPR040624">
    <property type="entry name" value="HalOD1"/>
</dbReference>
<dbReference type="Pfam" id="PF18545">
    <property type="entry name" value="HalOD1"/>
    <property type="match status" value="1"/>
</dbReference>
<dbReference type="RefSeq" id="WP_007140751.1">
    <property type="nucleotide sequence ID" value="NZ_AOLZ01000023.1"/>
</dbReference>
<dbReference type="eggNOG" id="arCOG08928">
    <property type="taxonomic scope" value="Archaea"/>
</dbReference>
<dbReference type="Proteomes" id="UP000011555">
    <property type="component" value="Unassembled WGS sequence"/>
</dbReference>
<evidence type="ECO:0000259" key="1">
    <source>
        <dbReference type="Pfam" id="PF18545"/>
    </source>
</evidence>
<feature type="domain" description="Halobacterial output" evidence="1">
    <location>
        <begin position="10"/>
        <end position="81"/>
    </location>
</feature>
<organism evidence="3 4">
    <name type="scientific">Natronobacterium lacisalsi AJ5</name>
    <dbReference type="NCBI Taxonomy" id="358396"/>
    <lineage>
        <taxon>Archaea</taxon>
        <taxon>Methanobacteriati</taxon>
        <taxon>Methanobacteriota</taxon>
        <taxon>Stenosarchaea group</taxon>
        <taxon>Halobacteria</taxon>
        <taxon>Halobacteriales</taxon>
        <taxon>Natrialbaceae</taxon>
        <taxon>Natronobacterium</taxon>
    </lineage>
</organism>
<evidence type="ECO:0000313" key="4">
    <source>
        <dbReference type="Proteomes" id="UP000011555"/>
    </source>
</evidence>
<keyword evidence="4" id="KW-1185">Reference proteome</keyword>
<gene>
    <name evidence="3" type="ORF">C445_05058</name>
    <name evidence="2" type="ORF">CHINAEXTREME_18505</name>
</gene>
<sequence length="83" mass="8818">MTDSSHRPSETPLSLRVVETVADAEDVAPTELQPPINHAVDASALNRLFDGTASGDSSPADCVTFRYCGYDVTVHANGRVDLS</sequence>
<proteinExistence type="predicted"/>
<reference evidence="2 5" key="1">
    <citation type="journal article" date="2011" name="J. Bacteriol.">
        <title>Genome sequence of Halobiforma lacisalsi AJ5, an extremely halophilic archaeon which harbors a bop gene.</title>
        <authorList>
            <person name="Jiang X."/>
            <person name="Wang S."/>
            <person name="Cheng H."/>
            <person name="Huo Y."/>
            <person name="Zhang X."/>
            <person name="Zhu X."/>
            <person name="Han X."/>
            <person name="Ni P."/>
            <person name="Wu M."/>
        </authorList>
    </citation>
    <scope>NUCLEOTIDE SEQUENCE [LARGE SCALE GENOMIC DNA]</scope>
    <source>
        <strain evidence="2 5">AJ5</strain>
    </source>
</reference>
<dbReference type="EMBL" id="AOLZ01000023">
    <property type="protein sequence ID" value="EMA35574.1"/>
    <property type="molecule type" value="Genomic_DNA"/>
</dbReference>
<dbReference type="Proteomes" id="UP000186547">
    <property type="component" value="Chromosome"/>
</dbReference>
<evidence type="ECO:0000313" key="5">
    <source>
        <dbReference type="Proteomes" id="UP000186547"/>
    </source>
</evidence>
<reference evidence="2" key="3">
    <citation type="submission" date="2017-01" db="EMBL/GenBank/DDBJ databases">
        <authorList>
            <person name="Mah S.A."/>
            <person name="Swanson W.J."/>
            <person name="Moy G.W."/>
            <person name="Vacquier V.D."/>
        </authorList>
    </citation>
    <scope>NUCLEOTIDE SEQUENCE</scope>
    <source>
        <strain evidence="2">AJ5</strain>
    </source>
</reference>
<reference evidence="3 4" key="2">
    <citation type="journal article" date="2014" name="PLoS Genet.">
        <title>Phylogenetically driven sequencing of extremely halophilic archaea reveals strategies for static and dynamic osmo-response.</title>
        <authorList>
            <person name="Becker E.A."/>
            <person name="Seitzer P.M."/>
            <person name="Tritt A."/>
            <person name="Larsen D."/>
            <person name="Krusor M."/>
            <person name="Yao A.I."/>
            <person name="Wu D."/>
            <person name="Madern D."/>
            <person name="Eisen J.A."/>
            <person name="Darling A.E."/>
            <person name="Facciotti M.T."/>
        </authorList>
    </citation>
    <scope>NUCLEOTIDE SEQUENCE [LARGE SCALE GENOMIC DNA]</scope>
    <source>
        <strain evidence="3 4">AJ5</strain>
    </source>
</reference>
<dbReference type="GeneID" id="30923159"/>
<dbReference type="EMBL" id="CP019285">
    <property type="protein sequence ID" value="APW99639.1"/>
    <property type="molecule type" value="Genomic_DNA"/>
</dbReference>
<name>M0LT65_NATLA</name>
<dbReference type="AlphaFoldDB" id="M0LT65"/>
<dbReference type="STRING" id="358396.CHINAEXTREME_18505"/>
<accession>M0LT65</accession>
<protein>
    <recommendedName>
        <fullName evidence="1">Halobacterial output domain-containing protein</fullName>
    </recommendedName>
</protein>